<dbReference type="Gene3D" id="3.40.50.20">
    <property type="match status" value="2"/>
</dbReference>
<dbReference type="GeneID" id="78441963"/>
<dbReference type="InterPro" id="IPR016185">
    <property type="entry name" value="PreATP-grasp_dom_sf"/>
</dbReference>
<dbReference type="EC" id="6.3.4.16" evidence="20"/>
<dbReference type="SMR" id="A0A0U3FCR2"/>
<feature type="region of interest" description="Oligomerization domain" evidence="20">
    <location>
        <begin position="400"/>
        <end position="548"/>
    </location>
</feature>
<dbReference type="Pfam" id="PF02787">
    <property type="entry name" value="CPSase_L_D3"/>
    <property type="match status" value="1"/>
</dbReference>
<dbReference type="GO" id="GO:0044205">
    <property type="term" value="P:'de novo' UMP biosynthetic process"/>
    <property type="evidence" value="ECO:0007669"/>
    <property type="project" value="UniProtKB-UniRule"/>
</dbReference>
<feature type="binding site" evidence="20">
    <location>
        <position position="837"/>
    </location>
    <ligand>
        <name>Mg(2+)</name>
        <dbReference type="ChEBI" id="CHEBI:18420"/>
        <label>4</label>
    </ligand>
</feature>
<proteinExistence type="inferred from homology"/>
<organism evidence="24 25">
    <name type="scientific">Sulfolobus acidocaldarius</name>
    <dbReference type="NCBI Taxonomy" id="2285"/>
    <lineage>
        <taxon>Archaea</taxon>
        <taxon>Thermoproteota</taxon>
        <taxon>Thermoprotei</taxon>
        <taxon>Sulfolobales</taxon>
        <taxon>Sulfolobaceae</taxon>
        <taxon>Sulfolobus</taxon>
    </lineage>
</organism>
<keyword evidence="8" id="KW-0479">Metal-binding</keyword>
<evidence type="ECO:0000256" key="19">
    <source>
        <dbReference type="ARBA" id="ARBA00062056"/>
    </source>
</evidence>
<dbReference type="SMART" id="SM01096">
    <property type="entry name" value="CPSase_L_D3"/>
    <property type="match status" value="1"/>
</dbReference>
<feature type="binding site" evidence="20">
    <location>
        <position position="240"/>
    </location>
    <ligand>
        <name>ATP</name>
        <dbReference type="ChEBI" id="CHEBI:30616"/>
        <label>1</label>
    </ligand>
</feature>
<dbReference type="SUPFAM" id="SSF52440">
    <property type="entry name" value="PreATP-grasp domain"/>
    <property type="match status" value="2"/>
</dbReference>
<keyword evidence="13 20" id="KW-0665">Pyrimidine biosynthesis</keyword>
<evidence type="ECO:0000256" key="6">
    <source>
        <dbReference type="ARBA" id="ARBA00022598"/>
    </source>
</evidence>
<keyword evidence="14" id="KW-0464">Manganese</keyword>
<feature type="binding site" evidence="20">
    <location>
        <position position="296"/>
    </location>
    <ligand>
        <name>Mn(2+)</name>
        <dbReference type="ChEBI" id="CHEBI:29035"/>
        <label>1</label>
    </ligand>
</feature>
<feature type="binding site" evidence="20">
    <location>
        <position position="835"/>
    </location>
    <ligand>
        <name>Mg(2+)</name>
        <dbReference type="ChEBI" id="CHEBI:18420"/>
        <label>4</label>
    </ligand>
</feature>
<sequence>MRENVKRVLVIGSGPIKIAEAAEFDYSGSQALKALKEEGIETILVNSNVATVQTSRKFADKLYMIPVTWWTVERVIEKERPDAIMIGFGGQTALNVGVDLYKKEILKKYGVKVLGTPIEGIERALSREKFRETMINVNLPVPPSLSARSEEEALEKARQIGYPVMVRVSFNLGGRGSTVAWSEEDLKRDIGRALSQSYIHEVLIEKYLHHWIELEYEVMRDKHGNSAVIACIENLDPMGVHTGESTVIAPCQTLDNKEFQDMRSMSIDVAKSIDLVGECNVQFALNPLAYEYYIIETNPRMSRSSALASKATGYPLAYVSAKLALGYELYEVLNKVSGSTCACFEPSLDYVVIKIPRWDLDKFENVEHSLATEMKSVGEVMSIGRSFEEALQKAVRMLDLGEPGIIGGKVYNSKMTKIDSLRMLKERRPYWFLYASKAFKEGATIDEVYEVTGINKFFLNKIKNLVDFYESIKNNKGLDQKTLSIAKRLGFSDYQIASAVGLSEKDIRELRQKYGIEPKVKQIDTLAGEWPAVTNYLYVTYNGTEDDIEFSNGIRKLLIVGAGGFRIGVSVEFDWGVVSLLDSASKYFDEVTIINYNPETVSTDWDIARKLYFDEISVERILDLVRKEKFNYVATFAGGQIGNTISKKLEENGVKLLGTSGHSVDIAEDREKFSRLLDKLGIKQPDWISARSIEEVRKFVEMVGYPVLVRPSYVLSGSAMRIVYNDTELVSYIKKATEISSEHPVVVSKYIDNAIEAEIDGASDGRGVYGVVLEHVEEAGVHSGDATISIPFKKLSPETVHKMKESIHSISRELNIKGPFNVQFVVKNGTPYIIEMNLRASRSMPFSSKVVGKNIIDLALTGVIKGFDFDEFVELKAKSWGVKSAQFSWAQLKGAYPFLGPEMRSTGEAASLGVDFYDALLKSWLSSSPNRLPDQKGIALVYGRSNVEYLQASARNLSEYGMTVYTLSDAPIYGYEVTSSGKSVELIKDRKVEIVVTDGYLKSLDYEVRRIAVDYNVPIILNGRLGEELTKAFLLRKSNMTFYEIGEYGAGI</sequence>
<accession>A0A0U3FCR2</accession>
<dbReference type="GO" id="GO:0006526">
    <property type="term" value="P:L-arginine biosynthetic process"/>
    <property type="evidence" value="ECO:0007669"/>
    <property type="project" value="UniProtKB-UniRule"/>
</dbReference>
<dbReference type="PANTHER" id="PTHR11405:SF53">
    <property type="entry name" value="CARBAMOYL-PHOSPHATE SYNTHASE [AMMONIA], MITOCHONDRIAL"/>
    <property type="match status" value="1"/>
</dbReference>
<dbReference type="Proteomes" id="UP000065473">
    <property type="component" value="Chromosome"/>
</dbReference>
<dbReference type="InterPro" id="IPR011761">
    <property type="entry name" value="ATP-grasp"/>
</dbReference>
<dbReference type="FunFam" id="3.30.470.20:FF:000001">
    <property type="entry name" value="Carbamoyl-phosphate synthase large chain"/>
    <property type="match status" value="1"/>
</dbReference>
<feature type="binding site" evidence="20">
    <location>
        <position position="282"/>
    </location>
    <ligand>
        <name>Mg(2+)</name>
        <dbReference type="ChEBI" id="CHEBI:18420"/>
        <label>1</label>
    </ligand>
</feature>
<feature type="binding site" evidence="20">
    <location>
        <position position="296"/>
    </location>
    <ligand>
        <name>Mg(2+)</name>
        <dbReference type="ChEBI" id="CHEBI:18420"/>
        <label>2</label>
    </ligand>
</feature>
<dbReference type="Gene3D" id="3.30.470.20">
    <property type="entry name" value="ATP-grasp fold, B domain"/>
    <property type="match status" value="2"/>
</dbReference>
<comment type="cofactor">
    <cofactor evidence="20">
        <name>Mg(2+)</name>
        <dbReference type="ChEBI" id="CHEBI:18420"/>
    </cofactor>
    <cofactor evidence="20">
        <name>Mn(2+)</name>
        <dbReference type="ChEBI" id="CHEBI:29035"/>
    </cofactor>
    <text evidence="20">Binds 4 Mg(2+) or Mn(2+) ions per subunit.</text>
</comment>
<dbReference type="InterPro" id="IPR058047">
    <property type="entry name" value="CPSase_preATP-grasp"/>
</dbReference>
<evidence type="ECO:0000256" key="4">
    <source>
        <dbReference type="ARBA" id="ARBA00009799"/>
    </source>
</evidence>
<feature type="binding site" evidence="20">
    <location>
        <position position="239"/>
    </location>
    <ligand>
        <name>ATP</name>
        <dbReference type="ChEBI" id="CHEBI:30616"/>
        <label>1</label>
    </ligand>
</feature>
<evidence type="ECO:0000256" key="12">
    <source>
        <dbReference type="ARBA" id="ARBA00022842"/>
    </source>
</evidence>
<keyword evidence="5 20" id="KW-0055">Arginine biosynthesis</keyword>
<feature type="binding site" evidence="20">
    <location>
        <position position="710"/>
    </location>
    <ligand>
        <name>ATP</name>
        <dbReference type="ChEBI" id="CHEBI:30616"/>
        <label>2</label>
    </ligand>
</feature>
<dbReference type="PROSITE" id="PS50975">
    <property type="entry name" value="ATP_GRASP"/>
    <property type="match status" value="2"/>
</dbReference>
<feature type="binding site" evidence="20">
    <location>
        <position position="780"/>
    </location>
    <ligand>
        <name>ATP</name>
        <dbReference type="ChEBI" id="CHEBI:30616"/>
        <label>2</label>
    </ligand>
</feature>
<dbReference type="GO" id="GO:0046872">
    <property type="term" value="F:metal ion binding"/>
    <property type="evidence" value="ECO:0007669"/>
    <property type="project" value="UniProtKB-KW"/>
</dbReference>
<evidence type="ECO:0000259" key="21">
    <source>
        <dbReference type="PROSITE" id="PS50975"/>
    </source>
</evidence>
<dbReference type="Pfam" id="PF02786">
    <property type="entry name" value="CPSase_L_D2"/>
    <property type="match status" value="2"/>
</dbReference>
<dbReference type="PROSITE" id="PS00867">
    <property type="entry name" value="CPSASE_2"/>
    <property type="match status" value="1"/>
</dbReference>
<evidence type="ECO:0000256" key="3">
    <source>
        <dbReference type="ARBA" id="ARBA00005077"/>
    </source>
</evidence>
<evidence type="ECO:0000256" key="1">
    <source>
        <dbReference type="ARBA" id="ARBA00001936"/>
    </source>
</evidence>
<evidence type="ECO:0000313" key="23">
    <source>
        <dbReference type="EMBL" id="ALU30239.1"/>
    </source>
</evidence>
<comment type="catalytic activity">
    <reaction evidence="15 20">
        <text>hydrogencarbonate + NH4(+) + 2 ATP = carbamoyl phosphate + 2 ADP + phosphate + 2 H(+)</text>
        <dbReference type="Rhea" id="RHEA:18029"/>
        <dbReference type="ChEBI" id="CHEBI:15378"/>
        <dbReference type="ChEBI" id="CHEBI:17544"/>
        <dbReference type="ChEBI" id="CHEBI:28938"/>
        <dbReference type="ChEBI" id="CHEBI:30616"/>
        <dbReference type="ChEBI" id="CHEBI:43474"/>
        <dbReference type="ChEBI" id="CHEBI:58228"/>
        <dbReference type="ChEBI" id="CHEBI:456216"/>
        <dbReference type="EC" id="6.3.4.16"/>
    </reaction>
</comment>
<dbReference type="InterPro" id="IPR011607">
    <property type="entry name" value="MGS-like_dom"/>
</dbReference>
<keyword evidence="9 20" id="KW-0677">Repeat</keyword>
<feature type="binding site" evidence="20">
    <location>
        <position position="823"/>
    </location>
    <ligand>
        <name>ATP</name>
        <dbReference type="ChEBI" id="CHEBI:30616"/>
        <label>2</label>
    </ligand>
</feature>
<dbReference type="FunFam" id="3.30.1490.20:FF:000001">
    <property type="entry name" value="Carbamoyl-phosphate synthase large chain"/>
    <property type="match status" value="1"/>
</dbReference>
<dbReference type="FunFam" id="3.30.470.20:FF:000026">
    <property type="entry name" value="Carbamoyl-phosphate synthase large chain"/>
    <property type="match status" value="1"/>
</dbReference>
<dbReference type="GO" id="GO:0004087">
    <property type="term" value="F:carbamoyl-phosphate synthase (ammonia) activity"/>
    <property type="evidence" value="ECO:0007669"/>
    <property type="project" value="UniProtKB-EC"/>
</dbReference>
<protein>
    <recommendedName>
        <fullName evidence="20">Carbamoyl phosphate synthase large chain</fullName>
        <ecNumber evidence="20">6.3.4.16</ecNumber>
        <ecNumber evidence="20">6.3.5.5</ecNumber>
    </recommendedName>
    <alternativeName>
        <fullName evidence="20">Carbamoyl phosphate synthetase ammonia chain</fullName>
    </alternativeName>
</protein>
<dbReference type="PROSITE" id="PS00866">
    <property type="entry name" value="CPSASE_1"/>
    <property type="match status" value="1"/>
</dbReference>
<feature type="binding site" evidence="20">
    <location>
        <position position="823"/>
    </location>
    <ligand>
        <name>Mg(2+)</name>
        <dbReference type="ChEBI" id="CHEBI:18420"/>
        <label>3</label>
    </ligand>
</feature>
<feature type="binding site" evidence="20">
    <location>
        <position position="823"/>
    </location>
    <ligand>
        <name>Mn(2+)</name>
        <dbReference type="ChEBI" id="CHEBI:29035"/>
        <label>3</label>
    </ligand>
</feature>
<dbReference type="InterPro" id="IPR013815">
    <property type="entry name" value="ATP_grasp_subdomain_1"/>
</dbReference>
<dbReference type="InterPro" id="IPR005483">
    <property type="entry name" value="CPSase_dom"/>
</dbReference>
<feature type="region of interest" description="Carbamoyl phosphate synthetic domain" evidence="20">
    <location>
        <begin position="549"/>
        <end position="930"/>
    </location>
</feature>
<evidence type="ECO:0000256" key="16">
    <source>
        <dbReference type="ARBA" id="ARBA00048816"/>
    </source>
</evidence>
<dbReference type="UniPathway" id="UPA00068">
    <property type="reaction ID" value="UER00171"/>
</dbReference>
<evidence type="ECO:0000256" key="10">
    <source>
        <dbReference type="ARBA" id="ARBA00022741"/>
    </source>
</evidence>
<feature type="binding site" evidence="20">
    <location>
        <position position="213"/>
    </location>
    <ligand>
        <name>ATP</name>
        <dbReference type="ChEBI" id="CHEBI:30616"/>
        <label>1</label>
    </ligand>
</feature>
<dbReference type="GO" id="GO:0004088">
    <property type="term" value="F:carbamoyl-phosphate synthase (glutamine-hydrolyzing) activity"/>
    <property type="evidence" value="ECO:0007669"/>
    <property type="project" value="UniProtKB-UniRule"/>
</dbReference>
<comment type="domain">
    <text evidence="20">The large subunit is composed of 2 ATP-grasp domains that are involved in binding the 2 ATP molecules needed for carbamoyl phosphate synthesis. The N-terminal ATP-grasp domain (referred to as the carboxyphosphate synthetic component) catalyzes the ATP-dependent phosphorylation of hydrogencarbonate to carboxyphosphate and the subsequent nucleophilic attack by ammonia to form a carbamate intermediate. The C-terminal ATP-grasp domain (referred to as the carbamoyl phosphate synthetic component) then catalyzes the phosphorylation of carbamate with the second ATP to form the end product carbamoyl phosphate. The reactive and unstable enzyme intermediates are sequentially channeled from one active site to the next through the interior of the protein over a distance of at least 96 A.</text>
</comment>
<comment type="function">
    <text evidence="18">Small subunit of the glutamine-dependent carbamoyl phosphate synthetase (CPSase). CPSase catalyzes the formation of carbamoyl phosphate from the ammonia moiety of glutamine, carbonate, and phosphate donated by ATP, constituting the first step of the biosynthetic pathway leading to pyrimidine nucleotides. The large subunit (synthetase) binds the substrates ammonia (free or transferred from glutamine from the small subunit), hydrogencarbonate and ATP and carries out an ATP-coupled ligase reaction, activating hydrogencarbonate by forming carboxy phosphate which reacts with ammonia to form carbamoyl phosphate.</text>
</comment>
<dbReference type="EMBL" id="CP013694">
    <property type="protein sequence ID" value="ALU30239.1"/>
    <property type="molecule type" value="Genomic_DNA"/>
</dbReference>
<feature type="binding site" evidence="20">
    <location>
        <position position="208"/>
    </location>
    <ligand>
        <name>ATP</name>
        <dbReference type="ChEBI" id="CHEBI:30616"/>
        <label>1</label>
    </ligand>
</feature>
<reference evidence="25 26" key="1">
    <citation type="submission" date="2015-12" db="EMBL/GenBank/DDBJ databases">
        <title>A stable core within a dynamic pangenome in Sulfolobus acidocaldarius.</title>
        <authorList>
            <person name="Anderson R."/>
            <person name="Kouris A."/>
            <person name="Seward C."/>
            <person name="Campbell K."/>
            <person name="Whitaker R."/>
        </authorList>
    </citation>
    <scope>NUCLEOTIDE SEQUENCE [LARGE SCALE GENOMIC DNA]</scope>
    <source>
        <strain evidence="23 26">GG12-C01-09</strain>
        <strain evidence="24 25">NG05B_CO5_07</strain>
    </source>
</reference>
<dbReference type="SUPFAM" id="SSF56059">
    <property type="entry name" value="Glutathione synthetase ATP-binding domain-like"/>
    <property type="match status" value="2"/>
</dbReference>
<dbReference type="InterPro" id="IPR036897">
    <property type="entry name" value="CarbamoylP_synth_lsu_oligo_sf"/>
</dbReference>
<feature type="binding site" evidence="20">
    <location>
        <position position="749"/>
    </location>
    <ligand>
        <name>ATP</name>
        <dbReference type="ChEBI" id="CHEBI:30616"/>
        <label>2</label>
    </ligand>
</feature>
<dbReference type="UniPathway" id="UPA00070">
    <property type="reaction ID" value="UER00115"/>
</dbReference>
<evidence type="ECO:0000313" key="25">
    <source>
        <dbReference type="Proteomes" id="UP000060043"/>
    </source>
</evidence>
<dbReference type="NCBIfam" id="NF009455">
    <property type="entry name" value="PRK12815.1"/>
    <property type="match status" value="1"/>
</dbReference>
<dbReference type="AlphaFoldDB" id="A0A0U3FCR2"/>
<feature type="binding site" evidence="20">
    <location>
        <position position="781"/>
    </location>
    <ligand>
        <name>ATP</name>
        <dbReference type="ChEBI" id="CHEBI:30616"/>
        <label>2</label>
    </ligand>
</feature>
<dbReference type="EC" id="6.3.5.5" evidence="20"/>
<evidence type="ECO:0000256" key="9">
    <source>
        <dbReference type="ARBA" id="ARBA00022737"/>
    </source>
</evidence>
<dbReference type="NCBIfam" id="NF003671">
    <property type="entry name" value="PRK05294.1"/>
    <property type="match status" value="1"/>
</dbReference>
<keyword evidence="12" id="KW-0460">Magnesium</keyword>
<dbReference type="InterPro" id="IPR005480">
    <property type="entry name" value="CPSase_lsu_oligo"/>
</dbReference>
<feature type="binding site" evidence="20">
    <location>
        <position position="298"/>
    </location>
    <ligand>
        <name>Mn(2+)</name>
        <dbReference type="ChEBI" id="CHEBI:29035"/>
        <label>2</label>
    </ligand>
</feature>
<feature type="binding site" evidence="20">
    <location>
        <position position="835"/>
    </location>
    <ligand>
        <name>Mn(2+)</name>
        <dbReference type="ChEBI" id="CHEBI:29035"/>
        <label>4</label>
    </ligand>
</feature>
<dbReference type="OrthoDB" id="85487at2157"/>
<dbReference type="NCBIfam" id="TIGR01369">
    <property type="entry name" value="CPSaseII_lrg"/>
    <property type="match status" value="1"/>
</dbReference>
<evidence type="ECO:0000256" key="17">
    <source>
        <dbReference type="ARBA" id="ARBA00057223"/>
    </source>
</evidence>
<dbReference type="Proteomes" id="UP000060043">
    <property type="component" value="Chromosome"/>
</dbReference>
<comment type="similarity">
    <text evidence="4 20">Belongs to the CarB family.</text>
</comment>
<feature type="binding site" evidence="20">
    <location>
        <position position="296"/>
    </location>
    <ligand>
        <name>Mg(2+)</name>
        <dbReference type="ChEBI" id="CHEBI:18420"/>
        <label>1</label>
    </ligand>
</feature>
<dbReference type="FunFam" id="1.10.1030.10:FF:000002">
    <property type="entry name" value="Carbamoyl-phosphate synthase large chain"/>
    <property type="match status" value="1"/>
</dbReference>
<feature type="binding site" evidence="20">
    <location>
        <position position="296"/>
    </location>
    <ligand>
        <name>ATP</name>
        <dbReference type="ChEBI" id="CHEBI:30616"/>
        <label>1</label>
    </ligand>
</feature>
<keyword evidence="11 20" id="KW-0067">ATP-binding</keyword>
<dbReference type="EMBL" id="CP013695">
    <property type="protein sequence ID" value="ALU30954.1"/>
    <property type="molecule type" value="Genomic_DNA"/>
</dbReference>
<feature type="binding site" evidence="20">
    <location>
        <position position="782"/>
    </location>
    <ligand>
        <name>ATP</name>
        <dbReference type="ChEBI" id="CHEBI:30616"/>
        <label>2</label>
    </ligand>
</feature>
<comment type="cofactor">
    <cofactor evidence="1">
        <name>Mn(2+)</name>
        <dbReference type="ChEBI" id="CHEBI:29035"/>
    </cofactor>
</comment>
<feature type="binding site" evidence="20">
    <location>
        <position position="206"/>
    </location>
    <ligand>
        <name>ATP</name>
        <dbReference type="ChEBI" id="CHEBI:30616"/>
        <label>1</label>
    </ligand>
</feature>
<feature type="binding site" evidence="20">
    <location>
        <position position="282"/>
    </location>
    <ligand>
        <name>Mn(2+)</name>
        <dbReference type="ChEBI" id="CHEBI:29035"/>
        <label>1</label>
    </ligand>
</feature>
<keyword evidence="10 20" id="KW-0547">Nucleotide-binding</keyword>
<dbReference type="SUPFAM" id="SSF48108">
    <property type="entry name" value="Carbamoyl phosphate synthetase, large subunit connection domain"/>
    <property type="match status" value="1"/>
</dbReference>
<feature type="binding site" evidence="20">
    <location>
        <position position="756"/>
    </location>
    <ligand>
        <name>ATP</name>
        <dbReference type="ChEBI" id="CHEBI:30616"/>
        <label>2</label>
    </ligand>
</feature>
<evidence type="ECO:0000256" key="2">
    <source>
        <dbReference type="ARBA" id="ARBA00004812"/>
    </source>
</evidence>
<feature type="domain" description="ATP-grasp" evidence="21">
    <location>
        <begin position="674"/>
        <end position="864"/>
    </location>
</feature>
<keyword evidence="7 20" id="KW-0028">Amino-acid biosynthesis</keyword>
<feature type="binding site" evidence="20">
    <location>
        <position position="174"/>
    </location>
    <ligand>
        <name>ATP</name>
        <dbReference type="ChEBI" id="CHEBI:30616"/>
        <label>1</label>
    </ligand>
</feature>
<dbReference type="PaxDb" id="1435377-SUSAZ_07675"/>
<dbReference type="GO" id="GO:0005524">
    <property type="term" value="F:ATP binding"/>
    <property type="evidence" value="ECO:0007669"/>
    <property type="project" value="UniProtKB-UniRule"/>
</dbReference>
<dbReference type="PRINTS" id="PR00098">
    <property type="entry name" value="CPSASE"/>
</dbReference>
<feature type="binding site" evidence="20">
    <location>
        <position position="296"/>
    </location>
    <ligand>
        <name>Mn(2+)</name>
        <dbReference type="ChEBI" id="CHEBI:29035"/>
        <label>2</label>
    </ligand>
</feature>
<feature type="binding site" evidence="20">
    <location>
        <position position="173"/>
    </location>
    <ligand>
        <name>ATP</name>
        <dbReference type="ChEBI" id="CHEBI:30616"/>
        <label>1</label>
    </ligand>
</feature>
<evidence type="ECO:0000256" key="14">
    <source>
        <dbReference type="ARBA" id="ARBA00023211"/>
    </source>
</evidence>
<evidence type="ECO:0000256" key="5">
    <source>
        <dbReference type="ARBA" id="ARBA00022571"/>
    </source>
</evidence>
<evidence type="ECO:0000256" key="15">
    <source>
        <dbReference type="ARBA" id="ARBA00047359"/>
    </source>
</evidence>
<feature type="binding site" evidence="20">
    <location>
        <position position="783"/>
    </location>
    <ligand>
        <name>ATP</name>
        <dbReference type="ChEBI" id="CHEBI:30616"/>
        <label>2</label>
    </ligand>
</feature>
<dbReference type="Gene3D" id="1.10.1030.10">
    <property type="entry name" value="Carbamoyl-phosphate synthetase, large subunit oligomerisation domain"/>
    <property type="match status" value="1"/>
</dbReference>
<name>A0A0U3FCR2_9CREN</name>
<evidence type="ECO:0000256" key="7">
    <source>
        <dbReference type="ARBA" id="ARBA00022605"/>
    </source>
</evidence>
<feature type="binding site" evidence="20">
    <location>
        <position position="282"/>
    </location>
    <ligand>
        <name>ATP</name>
        <dbReference type="ChEBI" id="CHEBI:30616"/>
        <label>1</label>
    </ligand>
</feature>
<dbReference type="GeneID" id="14552113"/>
<evidence type="ECO:0000256" key="13">
    <source>
        <dbReference type="ARBA" id="ARBA00022975"/>
    </source>
</evidence>
<feature type="binding site" evidence="20">
    <location>
        <position position="167"/>
    </location>
    <ligand>
        <name>ATP</name>
        <dbReference type="ChEBI" id="CHEBI:30616"/>
        <label>1</label>
    </ligand>
</feature>
<feature type="binding site" evidence="20">
    <location>
        <position position="127"/>
    </location>
    <ligand>
        <name>ATP</name>
        <dbReference type="ChEBI" id="CHEBI:30616"/>
        <label>1</label>
    </ligand>
</feature>
<comment type="subunit">
    <text evidence="19 20">Composed of two chains; the small (or glutamine) chain promotes the hydrolysis of glutamine to ammonia, which is used by the large (or ammonia) chain to synthesize carbamoyl phosphate. Tetramer of heterodimers (alpha,beta)4.</text>
</comment>
<dbReference type="OMA" id="FPFNKFP"/>
<gene>
    <name evidence="20" type="primary">carB</name>
    <name evidence="23" type="ORF">ATY89_10005</name>
    <name evidence="24" type="ORF">ATZ20_01560</name>
</gene>
<evidence type="ECO:0000256" key="11">
    <source>
        <dbReference type="ARBA" id="ARBA00022840"/>
    </source>
</evidence>
<feature type="domain" description="ATP-grasp" evidence="21">
    <location>
        <begin position="131"/>
        <end position="325"/>
    </location>
</feature>
<feature type="region of interest" description="Carboxyphosphate synthetic domain" evidence="20">
    <location>
        <begin position="1"/>
        <end position="399"/>
    </location>
</feature>
<dbReference type="GO" id="GO:0006541">
    <property type="term" value="P:glutamine metabolic process"/>
    <property type="evidence" value="ECO:0007669"/>
    <property type="project" value="TreeGrafter"/>
</dbReference>
<comment type="catalytic activity">
    <reaction evidence="16 20">
        <text>hydrogencarbonate + L-glutamine + 2 ATP + H2O = carbamoyl phosphate + L-glutamate + 2 ADP + phosphate + 2 H(+)</text>
        <dbReference type="Rhea" id="RHEA:18633"/>
        <dbReference type="ChEBI" id="CHEBI:15377"/>
        <dbReference type="ChEBI" id="CHEBI:15378"/>
        <dbReference type="ChEBI" id="CHEBI:17544"/>
        <dbReference type="ChEBI" id="CHEBI:29985"/>
        <dbReference type="ChEBI" id="CHEBI:30616"/>
        <dbReference type="ChEBI" id="CHEBI:43474"/>
        <dbReference type="ChEBI" id="CHEBI:58228"/>
        <dbReference type="ChEBI" id="CHEBI:58359"/>
        <dbReference type="ChEBI" id="CHEBI:456216"/>
        <dbReference type="EC" id="6.3.5.5"/>
    </reaction>
</comment>
<feature type="binding site" evidence="20">
    <location>
        <position position="298"/>
    </location>
    <ligand>
        <name>Mg(2+)</name>
        <dbReference type="ChEBI" id="CHEBI:18420"/>
        <label>2</label>
    </ligand>
</feature>
<feature type="binding site" evidence="20">
    <location>
        <position position="835"/>
    </location>
    <ligand>
        <name>ATP</name>
        <dbReference type="ChEBI" id="CHEBI:30616"/>
        <label>2</label>
    </ligand>
</feature>
<evidence type="ECO:0000313" key="26">
    <source>
        <dbReference type="Proteomes" id="UP000065473"/>
    </source>
</evidence>
<feature type="binding site" evidence="20">
    <location>
        <position position="835"/>
    </location>
    <ligand>
        <name>Mg(2+)</name>
        <dbReference type="ChEBI" id="CHEBI:18420"/>
        <label>3</label>
    </ligand>
</feature>
<feature type="region of interest" description="Allosteric domain" evidence="20">
    <location>
        <begin position="931"/>
        <end position="1052"/>
    </location>
</feature>
<evidence type="ECO:0000259" key="22">
    <source>
        <dbReference type="PROSITE" id="PS51855"/>
    </source>
</evidence>
<dbReference type="InterPro" id="IPR006275">
    <property type="entry name" value="CPSase_lsu"/>
</dbReference>
<dbReference type="HAMAP" id="MF_01210_A">
    <property type="entry name" value="CPSase_L_chain_A"/>
    <property type="match status" value="1"/>
</dbReference>
<evidence type="ECO:0000313" key="24">
    <source>
        <dbReference type="EMBL" id="ALU30954.1"/>
    </source>
</evidence>
<feature type="binding site" evidence="20">
    <location>
        <position position="837"/>
    </location>
    <ligand>
        <name>Mn(2+)</name>
        <dbReference type="ChEBI" id="CHEBI:29035"/>
        <label>4</label>
    </ligand>
</feature>
<dbReference type="PANTHER" id="PTHR11405">
    <property type="entry name" value="CARBAMOYLTRANSFERASE FAMILY MEMBER"/>
    <property type="match status" value="1"/>
</dbReference>
<dbReference type="GO" id="GO:0005737">
    <property type="term" value="C:cytoplasm"/>
    <property type="evidence" value="ECO:0007669"/>
    <property type="project" value="TreeGrafter"/>
</dbReference>
<comment type="pathway">
    <text evidence="2 20">Pyrimidine metabolism; UMP biosynthesis via de novo pathway; (S)-dihydroorotate from bicarbonate: step 1/3.</text>
</comment>
<dbReference type="PROSITE" id="PS51855">
    <property type="entry name" value="MGS"/>
    <property type="match status" value="1"/>
</dbReference>
<evidence type="ECO:0000256" key="8">
    <source>
        <dbReference type="ARBA" id="ARBA00022723"/>
    </source>
</evidence>
<dbReference type="FunFam" id="3.40.50.20:FF:000001">
    <property type="entry name" value="Carbamoyl-phosphate synthase large chain"/>
    <property type="match status" value="2"/>
</dbReference>
<feature type="binding site" evidence="20">
    <location>
        <position position="241"/>
    </location>
    <ligand>
        <name>ATP</name>
        <dbReference type="ChEBI" id="CHEBI:30616"/>
        <label>1</label>
    </ligand>
</feature>
<comment type="function">
    <text evidence="17 20">Large subunit of the glutamine-dependent carbamoyl phosphate synthetase (CPSase). CPSase catalyzes the formation of carbamoyl phosphate from the ammonia moiety of glutamine, carbonate, and phosphate donated by ATP, constituting the first step of 2 biosynthetic pathways, one leading to arginine and/or urea and the other to pyrimidine nucleotides. The large subunit (synthetase) binds the substrates ammonia (free or transferred from glutamine from the small subunit), hydrogencarbonate and ATP and carries out an ATP-coupled ligase reaction, activating hydrogencarbonate by forming carboxy phosphate which reacts with ammonia to form carbamoyl phosphate.</text>
</comment>
<dbReference type="InterPro" id="IPR005479">
    <property type="entry name" value="CPAse_ATP-bd"/>
</dbReference>
<dbReference type="STRING" id="1435377.SUSAZ_07675"/>
<dbReference type="Gene3D" id="3.30.1490.20">
    <property type="entry name" value="ATP-grasp fold, A domain"/>
    <property type="match status" value="1"/>
</dbReference>
<keyword evidence="6 20" id="KW-0436">Ligase</keyword>
<comment type="pathway">
    <text evidence="3 20">Amino-acid biosynthesis; L-arginine biosynthesis; carbamoyl phosphate from bicarbonate: step 1/1.</text>
</comment>
<dbReference type="Pfam" id="PF25596">
    <property type="entry name" value="CPSase_L_D1"/>
    <property type="match status" value="2"/>
</dbReference>
<feature type="binding site" evidence="20">
    <location>
        <position position="751"/>
    </location>
    <ligand>
        <name>ATP</name>
        <dbReference type="ChEBI" id="CHEBI:30616"/>
        <label>2</label>
    </ligand>
</feature>
<feature type="domain" description="MGS-like" evidence="22">
    <location>
        <begin position="930"/>
        <end position="1052"/>
    </location>
</feature>
<evidence type="ECO:0000256" key="20">
    <source>
        <dbReference type="HAMAP-Rule" id="MF_01210"/>
    </source>
</evidence>
<evidence type="ECO:0000256" key="18">
    <source>
        <dbReference type="ARBA" id="ARBA00060037"/>
    </source>
</evidence>
<feature type="binding site" evidence="20">
    <location>
        <position position="835"/>
    </location>
    <ligand>
        <name>Mn(2+)</name>
        <dbReference type="ChEBI" id="CHEBI:29035"/>
        <label>3</label>
    </ligand>
</feature>
<dbReference type="RefSeq" id="WP_011278434.1">
    <property type="nucleotide sequence ID" value="NZ_BHWZ01000004.1"/>
</dbReference>